<accession>A0A251S3S9</accession>
<protein>
    <submittedName>
        <fullName evidence="1">Uncharacterized protein</fullName>
    </submittedName>
</protein>
<dbReference type="InParanoid" id="A0A251S3S9"/>
<evidence type="ECO:0000313" key="2">
    <source>
        <dbReference type="Proteomes" id="UP000215914"/>
    </source>
</evidence>
<proteinExistence type="predicted"/>
<gene>
    <name evidence="1" type="ORF">HannXRQ_Chr16g0531671</name>
</gene>
<organism evidence="1 2">
    <name type="scientific">Helianthus annuus</name>
    <name type="common">Common sunflower</name>
    <dbReference type="NCBI Taxonomy" id="4232"/>
    <lineage>
        <taxon>Eukaryota</taxon>
        <taxon>Viridiplantae</taxon>
        <taxon>Streptophyta</taxon>
        <taxon>Embryophyta</taxon>
        <taxon>Tracheophyta</taxon>
        <taxon>Spermatophyta</taxon>
        <taxon>Magnoliopsida</taxon>
        <taxon>eudicotyledons</taxon>
        <taxon>Gunneridae</taxon>
        <taxon>Pentapetalae</taxon>
        <taxon>asterids</taxon>
        <taxon>campanulids</taxon>
        <taxon>Asterales</taxon>
        <taxon>Asteraceae</taxon>
        <taxon>Asteroideae</taxon>
        <taxon>Heliantheae alliance</taxon>
        <taxon>Heliantheae</taxon>
        <taxon>Helianthus</taxon>
    </lineage>
</organism>
<dbReference type="Proteomes" id="UP000215914">
    <property type="component" value="Chromosome 16"/>
</dbReference>
<evidence type="ECO:0000313" key="1">
    <source>
        <dbReference type="EMBL" id="OTF93328.1"/>
    </source>
</evidence>
<sequence>MSLSHLRLLVLSAAADLRHIVRRSLLNLHYFGQLSFSMAVALTRFDSSSRLSLINSHQLLRFAYI</sequence>
<name>A0A251S3S9_HELAN</name>
<reference evidence="2" key="1">
    <citation type="journal article" date="2017" name="Nature">
        <title>The sunflower genome provides insights into oil metabolism, flowering and Asterid evolution.</title>
        <authorList>
            <person name="Badouin H."/>
            <person name="Gouzy J."/>
            <person name="Grassa C.J."/>
            <person name="Murat F."/>
            <person name="Staton S.E."/>
            <person name="Cottret L."/>
            <person name="Lelandais-Briere C."/>
            <person name="Owens G.L."/>
            <person name="Carrere S."/>
            <person name="Mayjonade B."/>
            <person name="Legrand L."/>
            <person name="Gill N."/>
            <person name="Kane N.C."/>
            <person name="Bowers J.E."/>
            <person name="Hubner S."/>
            <person name="Bellec A."/>
            <person name="Berard A."/>
            <person name="Berges H."/>
            <person name="Blanchet N."/>
            <person name="Boniface M.C."/>
            <person name="Brunel D."/>
            <person name="Catrice O."/>
            <person name="Chaidir N."/>
            <person name="Claudel C."/>
            <person name="Donnadieu C."/>
            <person name="Faraut T."/>
            <person name="Fievet G."/>
            <person name="Helmstetter N."/>
            <person name="King M."/>
            <person name="Knapp S.J."/>
            <person name="Lai Z."/>
            <person name="Le Paslier M.C."/>
            <person name="Lippi Y."/>
            <person name="Lorenzon L."/>
            <person name="Mandel J.R."/>
            <person name="Marage G."/>
            <person name="Marchand G."/>
            <person name="Marquand E."/>
            <person name="Bret-Mestries E."/>
            <person name="Morien E."/>
            <person name="Nambeesan S."/>
            <person name="Nguyen T."/>
            <person name="Pegot-Espagnet P."/>
            <person name="Pouilly N."/>
            <person name="Raftis F."/>
            <person name="Sallet E."/>
            <person name="Schiex T."/>
            <person name="Thomas J."/>
            <person name="Vandecasteele C."/>
            <person name="Vares D."/>
            <person name="Vear F."/>
            <person name="Vautrin S."/>
            <person name="Crespi M."/>
            <person name="Mangin B."/>
            <person name="Burke J.M."/>
            <person name="Salse J."/>
            <person name="Munos S."/>
            <person name="Vincourt P."/>
            <person name="Rieseberg L.H."/>
            <person name="Langlade N.B."/>
        </authorList>
    </citation>
    <scope>NUCLEOTIDE SEQUENCE [LARGE SCALE GENOMIC DNA]</scope>
    <source>
        <strain evidence="2">cv. SF193</strain>
    </source>
</reference>
<dbReference type="AlphaFoldDB" id="A0A251S3S9"/>
<keyword evidence="2" id="KW-1185">Reference proteome</keyword>
<dbReference type="EMBL" id="CM007905">
    <property type="protein sequence ID" value="OTF93328.1"/>
    <property type="molecule type" value="Genomic_DNA"/>
</dbReference>